<dbReference type="Proteomes" id="UP000256345">
    <property type="component" value="Unassembled WGS sequence"/>
</dbReference>
<dbReference type="PANTHER" id="PTHR30349:SF64">
    <property type="entry name" value="PROPHAGE INTEGRASE INTD-RELATED"/>
    <property type="match status" value="1"/>
</dbReference>
<proteinExistence type="predicted"/>
<evidence type="ECO:0000256" key="2">
    <source>
        <dbReference type="SAM" id="MobiDB-lite"/>
    </source>
</evidence>
<dbReference type="InterPro" id="IPR002104">
    <property type="entry name" value="Integrase_catalytic"/>
</dbReference>
<keyword evidence="1" id="KW-0233">DNA recombination</keyword>
<feature type="region of interest" description="Disordered" evidence="2">
    <location>
        <begin position="283"/>
        <end position="303"/>
    </location>
</feature>
<evidence type="ECO:0000259" key="3">
    <source>
        <dbReference type="PROSITE" id="PS51898"/>
    </source>
</evidence>
<organism evidence="4 5">
    <name type="scientific">Archangium gephyra</name>
    <dbReference type="NCBI Taxonomy" id="48"/>
    <lineage>
        <taxon>Bacteria</taxon>
        <taxon>Pseudomonadati</taxon>
        <taxon>Myxococcota</taxon>
        <taxon>Myxococcia</taxon>
        <taxon>Myxococcales</taxon>
        <taxon>Cystobacterineae</taxon>
        <taxon>Archangiaceae</taxon>
        <taxon>Archangium</taxon>
    </lineage>
</organism>
<dbReference type="InterPro" id="IPR013762">
    <property type="entry name" value="Integrase-like_cat_sf"/>
</dbReference>
<dbReference type="PROSITE" id="PS51898">
    <property type="entry name" value="TYR_RECOMBINASE"/>
    <property type="match status" value="1"/>
</dbReference>
<dbReference type="Pfam" id="PF00589">
    <property type="entry name" value="Phage_integrase"/>
    <property type="match status" value="2"/>
</dbReference>
<feature type="domain" description="Tyr recombinase" evidence="3">
    <location>
        <begin position="1"/>
        <end position="214"/>
    </location>
</feature>
<sequence length="326" mass="35457">MLSALRPQWRPLFATAIYTGLRKGELLALRKSDVDLRNRLLTVARSWERDTTKGGHAEVIPIAAELVPFLEEAFSVSPSELVFPDDNGCMRGRHVELEEVLRRAMGRAGIVNGYRSACRGKGCGHVEETPDATPRACPMCGRWLWGVGGGCGLRATGKVRPIRFHDLRHTTASLLMMSGANPAAVQRIMRHSDPHITTETYGHLTPNYLRAEVDRLSFGLLAGLAGGQDPRLAGAVVVRPQGAAPVAASLLQARNRASGTPVTGGANPQDLQALTLVQDLNAASTPARSRGERGRATVRPTGGTCPWPRRARWWCPARRPRVPRPR</sequence>
<comment type="caution">
    <text evidence="4">The sequence shown here is derived from an EMBL/GenBank/DDBJ whole genome shotgun (WGS) entry which is preliminary data.</text>
</comment>
<reference evidence="4 5" key="1">
    <citation type="submission" date="2018-08" db="EMBL/GenBank/DDBJ databases">
        <title>Genomic Encyclopedia of Archaeal and Bacterial Type Strains, Phase II (KMG-II): from individual species to whole genera.</title>
        <authorList>
            <person name="Goeker M."/>
        </authorList>
    </citation>
    <scope>NUCLEOTIDE SEQUENCE [LARGE SCALE GENOMIC DNA]</scope>
    <source>
        <strain evidence="4 5">DSM 2261</strain>
    </source>
</reference>
<keyword evidence="5" id="KW-1185">Reference proteome</keyword>
<dbReference type="Gene3D" id="1.10.443.10">
    <property type="entry name" value="Intergrase catalytic core"/>
    <property type="match status" value="1"/>
</dbReference>
<dbReference type="CDD" id="cd01189">
    <property type="entry name" value="INT_ICEBs1_C_like"/>
    <property type="match status" value="1"/>
</dbReference>
<protein>
    <submittedName>
        <fullName evidence="4">Phage integrase family protein</fullName>
    </submittedName>
</protein>
<dbReference type="InterPro" id="IPR050090">
    <property type="entry name" value="Tyrosine_recombinase_XerCD"/>
</dbReference>
<name>A0ABX9KB93_9BACT</name>
<evidence type="ECO:0000313" key="5">
    <source>
        <dbReference type="Proteomes" id="UP000256345"/>
    </source>
</evidence>
<dbReference type="PANTHER" id="PTHR30349">
    <property type="entry name" value="PHAGE INTEGRASE-RELATED"/>
    <property type="match status" value="1"/>
</dbReference>
<dbReference type="InterPro" id="IPR011010">
    <property type="entry name" value="DNA_brk_join_enz"/>
</dbReference>
<dbReference type="EMBL" id="QUMU01000001">
    <property type="protein sequence ID" value="REG37265.1"/>
    <property type="molecule type" value="Genomic_DNA"/>
</dbReference>
<dbReference type="SUPFAM" id="SSF56349">
    <property type="entry name" value="DNA breaking-rejoining enzymes"/>
    <property type="match status" value="1"/>
</dbReference>
<gene>
    <name evidence="4" type="ORF">ATI61_101245</name>
</gene>
<evidence type="ECO:0000256" key="1">
    <source>
        <dbReference type="ARBA" id="ARBA00023172"/>
    </source>
</evidence>
<evidence type="ECO:0000313" key="4">
    <source>
        <dbReference type="EMBL" id="REG37265.1"/>
    </source>
</evidence>
<accession>A0ABX9KB93</accession>